<dbReference type="InterPro" id="IPR006015">
    <property type="entry name" value="Universal_stress_UspA"/>
</dbReference>
<dbReference type="CDD" id="cd00293">
    <property type="entry name" value="USP-like"/>
    <property type="match status" value="1"/>
</dbReference>
<sequence>MEKIVVGVDGSAASRSALAWVADRCHTQAARVEIVHVIAAHESASAGDAVAEAERELRGAVLGLDLSSRRMMGGVAQALGEASLDADLLVIGVDPGHPVRAALSGWLPIRVIARVASPVCLVPSGWAPRDGGVTVGWQDDLSSSEALIFAAREAQRTSSSLRIVHAWRLPDPTVDGSAALLTRPGRLLNDHRARLEAAVRSVRRRFPTLPIEADLVRADAAAALLPHVPRARAVVVGTHREGVVVGAYVGSVTHDLLRAAECPIFVVPSSSFPRAGA</sequence>
<gene>
    <name evidence="3" type="ORF">RSA3_05540</name>
</gene>
<comment type="similarity">
    <text evidence="1">Belongs to the universal stress protein A family.</text>
</comment>
<dbReference type="Gene3D" id="3.40.50.620">
    <property type="entry name" value="HUPs"/>
    <property type="match status" value="2"/>
</dbReference>
<dbReference type="InterPro" id="IPR014729">
    <property type="entry name" value="Rossmann-like_a/b/a_fold"/>
</dbReference>
<evidence type="ECO:0000259" key="2">
    <source>
        <dbReference type="Pfam" id="PF00582"/>
    </source>
</evidence>
<proteinExistence type="inferred from homology"/>
<dbReference type="InterPro" id="IPR006016">
    <property type="entry name" value="UspA"/>
</dbReference>
<dbReference type="PANTHER" id="PTHR46268">
    <property type="entry name" value="STRESS RESPONSE PROTEIN NHAX"/>
    <property type="match status" value="1"/>
</dbReference>
<dbReference type="Pfam" id="PF00582">
    <property type="entry name" value="Usp"/>
    <property type="match status" value="2"/>
</dbReference>
<dbReference type="PATRIC" id="fig|2033.7.peg.1705"/>
<dbReference type="PRINTS" id="PR01438">
    <property type="entry name" value="UNVRSLSTRESS"/>
</dbReference>
<dbReference type="PANTHER" id="PTHR46268:SF6">
    <property type="entry name" value="UNIVERSAL STRESS PROTEIN UP12"/>
    <property type="match status" value="1"/>
</dbReference>
<dbReference type="SUPFAM" id="SSF52402">
    <property type="entry name" value="Adenine nucleotide alpha hydrolases-like"/>
    <property type="match status" value="2"/>
</dbReference>
<protein>
    <recommendedName>
        <fullName evidence="2">UspA domain-containing protein</fullName>
    </recommendedName>
</protein>
<dbReference type="Proteomes" id="UP000072189">
    <property type="component" value="Unassembled WGS sequence"/>
</dbReference>
<dbReference type="AlphaFoldDB" id="A0A147F9H1"/>
<organism evidence="3 4">
    <name type="scientific">Microbacterium testaceum</name>
    <name type="common">Aureobacterium testaceum</name>
    <name type="synonym">Brevibacterium testaceum</name>
    <dbReference type="NCBI Taxonomy" id="2033"/>
    <lineage>
        <taxon>Bacteria</taxon>
        <taxon>Bacillati</taxon>
        <taxon>Actinomycetota</taxon>
        <taxon>Actinomycetes</taxon>
        <taxon>Micrococcales</taxon>
        <taxon>Microbacteriaceae</taxon>
        <taxon>Microbacterium</taxon>
    </lineage>
</organism>
<reference evidence="3 4" key="1">
    <citation type="journal article" date="2016" name="Front. Microbiol.">
        <title>Genomic Resource of Rice Seed Associated Bacteria.</title>
        <authorList>
            <person name="Midha S."/>
            <person name="Bansal K."/>
            <person name="Sharma S."/>
            <person name="Kumar N."/>
            <person name="Patil P.P."/>
            <person name="Chaudhry V."/>
            <person name="Patil P.B."/>
        </authorList>
    </citation>
    <scope>NUCLEOTIDE SEQUENCE [LARGE SCALE GENOMIC DNA]</scope>
    <source>
        <strain evidence="3 4">RSA3</strain>
    </source>
</reference>
<dbReference type="RefSeq" id="WP_058613609.1">
    <property type="nucleotide sequence ID" value="NZ_LDRV01000031.1"/>
</dbReference>
<accession>A0A147F9H1</accession>
<dbReference type="EMBL" id="LDRV01000031">
    <property type="protein sequence ID" value="KTS13220.1"/>
    <property type="molecule type" value="Genomic_DNA"/>
</dbReference>
<evidence type="ECO:0000313" key="3">
    <source>
        <dbReference type="EMBL" id="KTS13220.1"/>
    </source>
</evidence>
<feature type="domain" description="UspA" evidence="2">
    <location>
        <begin position="141"/>
        <end position="268"/>
    </location>
</feature>
<evidence type="ECO:0000256" key="1">
    <source>
        <dbReference type="ARBA" id="ARBA00008791"/>
    </source>
</evidence>
<evidence type="ECO:0000313" key="4">
    <source>
        <dbReference type="Proteomes" id="UP000072189"/>
    </source>
</evidence>
<name>A0A147F9H1_MICTE</name>
<feature type="domain" description="UspA" evidence="2">
    <location>
        <begin position="2"/>
        <end position="57"/>
    </location>
</feature>
<comment type="caution">
    <text evidence="3">The sequence shown here is derived from an EMBL/GenBank/DDBJ whole genome shotgun (WGS) entry which is preliminary data.</text>
</comment>